<comment type="caution">
    <text evidence="2">The sequence shown here is derived from an EMBL/GenBank/DDBJ whole genome shotgun (WGS) entry which is preliminary data.</text>
</comment>
<reference evidence="2" key="1">
    <citation type="journal article" date="2020" name="mSystems">
        <title>Genome- and Community-Level Interaction Insights into Carbon Utilization and Element Cycling Functions of Hydrothermarchaeota in Hydrothermal Sediment.</title>
        <authorList>
            <person name="Zhou Z."/>
            <person name="Liu Y."/>
            <person name="Xu W."/>
            <person name="Pan J."/>
            <person name="Luo Z.H."/>
            <person name="Li M."/>
        </authorList>
    </citation>
    <scope>NUCLEOTIDE SEQUENCE [LARGE SCALE GENOMIC DNA]</scope>
    <source>
        <strain evidence="2">SpSt-853</strain>
    </source>
</reference>
<protein>
    <recommendedName>
        <fullName evidence="3">Flagellar protein FlgJ N-terminal domain-containing protein</fullName>
    </recommendedName>
</protein>
<accession>A0A7C5ENI5</accession>
<dbReference type="EMBL" id="DTKJ01000016">
    <property type="protein sequence ID" value="HGZ11001.1"/>
    <property type="molecule type" value="Genomic_DNA"/>
</dbReference>
<feature type="region of interest" description="Disordered" evidence="1">
    <location>
        <begin position="107"/>
        <end position="141"/>
    </location>
</feature>
<evidence type="ECO:0000313" key="2">
    <source>
        <dbReference type="EMBL" id="HGZ11001.1"/>
    </source>
</evidence>
<dbReference type="AlphaFoldDB" id="A0A7C5ENI5"/>
<evidence type="ECO:0000256" key="1">
    <source>
        <dbReference type="SAM" id="MobiDB-lite"/>
    </source>
</evidence>
<sequence length="141" mass="14750">MPISASGQLLPSGPTGLKGLSPLGHLSQAFNDPVQEKRLLTQAAMELEALFINHLLKQMRRSLVETIAPKQQSGKGYQGLAEEHFTRALAAGGGLNLAQTLLTQLTPKTMPQAPENSHAATDAKLPGSSPGARNPSVPAAP</sequence>
<gene>
    <name evidence="2" type="ORF">ENW48_02130</name>
</gene>
<proteinExistence type="predicted"/>
<evidence type="ECO:0008006" key="3">
    <source>
        <dbReference type="Google" id="ProtNLM"/>
    </source>
</evidence>
<organism evidence="2">
    <name type="scientific">Desulfobacca acetoxidans</name>
    <dbReference type="NCBI Taxonomy" id="60893"/>
    <lineage>
        <taxon>Bacteria</taxon>
        <taxon>Pseudomonadati</taxon>
        <taxon>Thermodesulfobacteriota</taxon>
        <taxon>Desulfobaccia</taxon>
        <taxon>Desulfobaccales</taxon>
        <taxon>Desulfobaccaceae</taxon>
        <taxon>Desulfobacca</taxon>
    </lineage>
</organism>
<name>A0A7C5ENI5_9BACT</name>